<evidence type="ECO:0000313" key="2">
    <source>
        <dbReference type="EMBL" id="EDM13182.1"/>
    </source>
</evidence>
<feature type="transmembrane region" description="Helical" evidence="1">
    <location>
        <begin position="39"/>
        <end position="59"/>
    </location>
</feature>
<keyword evidence="1" id="KW-0472">Membrane</keyword>
<dbReference type="Proteomes" id="UP000234681">
    <property type="component" value="Chromosome 1"/>
</dbReference>
<evidence type="ECO:0000313" key="3">
    <source>
        <dbReference type="Proteomes" id="UP000234681"/>
    </source>
</evidence>
<reference evidence="3" key="1">
    <citation type="submission" date="2005-09" db="EMBL/GenBank/DDBJ databases">
        <authorList>
            <person name="Mural R.J."/>
            <person name="Li P.W."/>
            <person name="Adams M.D."/>
            <person name="Amanatides P.G."/>
            <person name="Baden-Tillson H."/>
            <person name="Barnstead M."/>
            <person name="Chin S.H."/>
            <person name="Dew I."/>
            <person name="Evans C.A."/>
            <person name="Ferriera S."/>
            <person name="Flanigan M."/>
            <person name="Fosler C."/>
            <person name="Glodek A."/>
            <person name="Gu Z."/>
            <person name="Holt R.A."/>
            <person name="Jennings D."/>
            <person name="Kraft C.L."/>
            <person name="Lu F."/>
            <person name="Nguyen T."/>
            <person name="Nusskern D.R."/>
            <person name="Pfannkoch C.M."/>
            <person name="Sitter C."/>
            <person name="Sutton G.G."/>
            <person name="Venter J.C."/>
            <person name="Wang Z."/>
            <person name="Woodage T."/>
            <person name="Zheng X.H."/>
            <person name="Zhong F."/>
        </authorList>
    </citation>
    <scope>NUCLEOTIDE SEQUENCE [LARGE SCALE GENOMIC DNA]</scope>
    <source>
        <strain>BN</strain>
        <strain evidence="3">Sprague-Dawley</strain>
    </source>
</reference>
<keyword evidence="1" id="KW-1133">Transmembrane helix</keyword>
<keyword evidence="1" id="KW-0812">Transmembrane</keyword>
<evidence type="ECO:0000256" key="1">
    <source>
        <dbReference type="SAM" id="Phobius"/>
    </source>
</evidence>
<dbReference type="AlphaFoldDB" id="A6I151"/>
<protein>
    <submittedName>
        <fullName evidence="2">RCG47725</fullName>
    </submittedName>
</protein>
<accession>A6I151</accession>
<name>A6I151_RAT</name>
<sequence length="65" mass="7648">MDKPLIRGGKLFRVFKTDRPGGEIGFLCFLRPLSVCREVFFFFSFLFFSFPFFSFFTPINKSLTC</sequence>
<organism evidence="2 3">
    <name type="scientific">Rattus norvegicus</name>
    <name type="common">Rat</name>
    <dbReference type="NCBI Taxonomy" id="10116"/>
    <lineage>
        <taxon>Eukaryota</taxon>
        <taxon>Metazoa</taxon>
        <taxon>Chordata</taxon>
        <taxon>Craniata</taxon>
        <taxon>Vertebrata</taxon>
        <taxon>Euteleostomi</taxon>
        <taxon>Mammalia</taxon>
        <taxon>Eutheria</taxon>
        <taxon>Euarchontoglires</taxon>
        <taxon>Glires</taxon>
        <taxon>Rodentia</taxon>
        <taxon>Myomorpha</taxon>
        <taxon>Muroidea</taxon>
        <taxon>Muridae</taxon>
        <taxon>Murinae</taxon>
        <taxon>Rattus</taxon>
    </lineage>
</organism>
<proteinExistence type="predicted"/>
<gene>
    <name evidence="2" type="ORF">rCG_47725</name>
</gene>
<dbReference type="EMBL" id="CH473953">
    <property type="protein sequence ID" value="EDM13182.1"/>
    <property type="molecule type" value="Genomic_DNA"/>
</dbReference>